<name>A0AAD3SQR9_NEPGR</name>
<protein>
    <submittedName>
        <fullName evidence="2">Uncharacterized protein</fullName>
    </submittedName>
</protein>
<proteinExistence type="predicted"/>
<evidence type="ECO:0000313" key="2">
    <source>
        <dbReference type="EMBL" id="GMH15367.1"/>
    </source>
</evidence>
<dbReference type="FunFam" id="3.90.550.50:FF:000006">
    <property type="entry name" value="Fringe-related protein-like"/>
    <property type="match status" value="1"/>
</dbReference>
<keyword evidence="1" id="KW-1133">Transmembrane helix</keyword>
<evidence type="ECO:0000256" key="1">
    <source>
        <dbReference type="SAM" id="Phobius"/>
    </source>
</evidence>
<dbReference type="AlphaFoldDB" id="A0AAD3SQR9"/>
<dbReference type="PANTHER" id="PTHR10811">
    <property type="entry name" value="FRINGE-RELATED"/>
    <property type="match status" value="1"/>
</dbReference>
<organism evidence="2 3">
    <name type="scientific">Nepenthes gracilis</name>
    <name type="common">Slender pitcher plant</name>
    <dbReference type="NCBI Taxonomy" id="150966"/>
    <lineage>
        <taxon>Eukaryota</taxon>
        <taxon>Viridiplantae</taxon>
        <taxon>Streptophyta</taxon>
        <taxon>Embryophyta</taxon>
        <taxon>Tracheophyta</taxon>
        <taxon>Spermatophyta</taxon>
        <taxon>Magnoliopsida</taxon>
        <taxon>eudicotyledons</taxon>
        <taxon>Gunneridae</taxon>
        <taxon>Pentapetalae</taxon>
        <taxon>Caryophyllales</taxon>
        <taxon>Nepenthaceae</taxon>
        <taxon>Nepenthes</taxon>
    </lineage>
</organism>
<reference evidence="2" key="1">
    <citation type="submission" date="2023-05" db="EMBL/GenBank/DDBJ databases">
        <title>Nepenthes gracilis genome sequencing.</title>
        <authorList>
            <person name="Fukushima K."/>
        </authorList>
    </citation>
    <scope>NUCLEOTIDE SEQUENCE</scope>
    <source>
        <strain evidence="2">SING2019-196</strain>
    </source>
</reference>
<keyword evidence="3" id="KW-1185">Reference proteome</keyword>
<accession>A0AAD3SQR9</accession>
<keyword evidence="1" id="KW-0472">Membrane</keyword>
<evidence type="ECO:0000313" key="3">
    <source>
        <dbReference type="Proteomes" id="UP001279734"/>
    </source>
</evidence>
<gene>
    <name evidence="2" type="ORF">Nepgr_017208</name>
</gene>
<dbReference type="Proteomes" id="UP001279734">
    <property type="component" value="Unassembled WGS sequence"/>
</dbReference>
<dbReference type="Gene3D" id="3.90.550.50">
    <property type="match status" value="1"/>
</dbReference>
<dbReference type="Pfam" id="PF04646">
    <property type="entry name" value="DUF604"/>
    <property type="match status" value="1"/>
</dbReference>
<comment type="caution">
    <text evidence="2">The sequence shown here is derived from an EMBL/GenBank/DDBJ whole genome shotgun (WGS) entry which is preliminary data.</text>
</comment>
<sequence length="473" mass="53484">MASFIIRLRKSLLAVVVVVSVSLILYLQFLTLTRRLSPSPESYAGFHFSDGSCDTNRAGRTNISHILFGLASSSKTWQERRHYSELWWDHNTMRGYVWLDENPPVNFSWPEKSPPYRVSQDPASFRRAGEKSPAERIARIVKESFDLGLDDVRWFVMGDDDTVFFAENLVSVLARYDHRQMYYVGGVSESVEQNLRHTYGMGFGGAGFAISSALASELAKILDVCIQRYPNFYGSDERIAAGVRGLGVPVTREHGFHQLDIRGDPFGLLAAHPLAPLVSLHHLDMVSTLFPNQTQLGSLRTLMGAYRVDPGRTLQQSFCHVQNRKWAVSVSWGYTVQLYPSLLSAPELVLPLQTFRTFHSRTDGPFMFNTRPWKSDPCERPVIYFLDQIEVGEGMTWTSYKRAAAELGGKCNQPAYNEAMDVERITVFALKMGSEEWMKAPRRQCCEIESGGNIKRHMRLTVRSCKPGETMAA</sequence>
<dbReference type="EMBL" id="BSYO01000015">
    <property type="protein sequence ID" value="GMH15367.1"/>
    <property type="molecule type" value="Genomic_DNA"/>
</dbReference>
<feature type="transmembrane region" description="Helical" evidence="1">
    <location>
        <begin position="12"/>
        <end position="32"/>
    </location>
</feature>
<keyword evidence="1" id="KW-0812">Transmembrane</keyword>
<dbReference type="InterPro" id="IPR006740">
    <property type="entry name" value="DUF604"/>
</dbReference>